<dbReference type="GO" id="GO:0044389">
    <property type="term" value="F:ubiquitin-like protein ligase binding"/>
    <property type="evidence" value="ECO:0000318"/>
    <property type="project" value="GO_Central"/>
</dbReference>
<dbReference type="PROSITE" id="PS50053">
    <property type="entry name" value="UBIQUITIN_2"/>
    <property type="match status" value="1"/>
</dbReference>
<accession>A0A022RGH4</accession>
<dbReference type="InterPro" id="IPR022617">
    <property type="entry name" value="Rad60/SUMO-like_dom"/>
</dbReference>
<keyword evidence="3" id="KW-1185">Reference proteome</keyword>
<dbReference type="GO" id="GO:0016925">
    <property type="term" value="P:protein sumoylation"/>
    <property type="evidence" value="ECO:0000318"/>
    <property type="project" value="GO_Central"/>
</dbReference>
<dbReference type="InterPro" id="IPR029071">
    <property type="entry name" value="Ubiquitin-like_domsf"/>
</dbReference>
<evidence type="ECO:0000313" key="3">
    <source>
        <dbReference type="Proteomes" id="UP000030748"/>
    </source>
</evidence>
<name>A0A022RGH4_ERYGU</name>
<protein>
    <recommendedName>
        <fullName evidence="1">Ubiquitin-like domain-containing protein</fullName>
    </recommendedName>
</protein>
<dbReference type="SUPFAM" id="SSF54236">
    <property type="entry name" value="Ubiquitin-like"/>
    <property type="match status" value="1"/>
</dbReference>
<feature type="domain" description="Ubiquitin-like" evidence="1">
    <location>
        <begin position="11"/>
        <end position="89"/>
    </location>
</feature>
<dbReference type="STRING" id="4155.A0A022RGH4"/>
<proteinExistence type="predicted"/>
<gene>
    <name evidence="2" type="ORF">MIMGU_mgv1a018705mg</name>
</gene>
<dbReference type="GO" id="GO:0031386">
    <property type="term" value="F:protein tag activity"/>
    <property type="evidence" value="ECO:0000318"/>
    <property type="project" value="GO_Central"/>
</dbReference>
<dbReference type="InterPro" id="IPR000626">
    <property type="entry name" value="Ubiquitin-like_dom"/>
</dbReference>
<evidence type="ECO:0000313" key="2">
    <source>
        <dbReference type="EMBL" id="EYU39457.1"/>
    </source>
</evidence>
<dbReference type="CDD" id="cd01763">
    <property type="entry name" value="Ubl_SUMO_like"/>
    <property type="match status" value="1"/>
</dbReference>
<organism evidence="2 3">
    <name type="scientific">Erythranthe guttata</name>
    <name type="common">Yellow monkey flower</name>
    <name type="synonym">Mimulus guttatus</name>
    <dbReference type="NCBI Taxonomy" id="4155"/>
    <lineage>
        <taxon>Eukaryota</taxon>
        <taxon>Viridiplantae</taxon>
        <taxon>Streptophyta</taxon>
        <taxon>Embryophyta</taxon>
        <taxon>Tracheophyta</taxon>
        <taxon>Spermatophyta</taxon>
        <taxon>Magnoliopsida</taxon>
        <taxon>eudicotyledons</taxon>
        <taxon>Gunneridae</taxon>
        <taxon>Pentapetalae</taxon>
        <taxon>asterids</taxon>
        <taxon>lamiids</taxon>
        <taxon>Lamiales</taxon>
        <taxon>Phrymaceae</taxon>
        <taxon>Erythranthe</taxon>
    </lineage>
</organism>
<dbReference type="Gene3D" id="3.10.20.90">
    <property type="entry name" value="Phosphatidylinositol 3-kinase Catalytic Subunit, Chain A, domain 1"/>
    <property type="match status" value="1"/>
</dbReference>
<reference evidence="2 3" key="1">
    <citation type="journal article" date="2013" name="Proc. Natl. Acad. Sci. U.S.A.">
        <title>Fine-scale variation in meiotic recombination in Mimulus inferred from population shotgun sequencing.</title>
        <authorList>
            <person name="Hellsten U."/>
            <person name="Wright K.M."/>
            <person name="Jenkins J."/>
            <person name="Shu S."/>
            <person name="Yuan Y."/>
            <person name="Wessler S.R."/>
            <person name="Schmutz J."/>
            <person name="Willis J.H."/>
            <person name="Rokhsar D.S."/>
        </authorList>
    </citation>
    <scope>NUCLEOTIDE SEQUENCE [LARGE SCALE GENOMIC DNA]</scope>
    <source>
        <strain evidence="3">cv. DUN x IM62</strain>
    </source>
</reference>
<evidence type="ECO:0000259" key="1">
    <source>
        <dbReference type="PROSITE" id="PS50053"/>
    </source>
</evidence>
<sequence length="89" mass="10296">MAKVKEEKTEIVVHIKYNESGGEEKYSFDTHMNIPLRRIFLDFCDRLGLVYSSIAFTFDGARIRETQTPRDLGLENDDLIDAFNHQIGD</sequence>
<dbReference type="Proteomes" id="UP000030748">
    <property type="component" value="Unassembled WGS sequence"/>
</dbReference>
<dbReference type="PANTHER" id="PTHR10562">
    <property type="entry name" value="SMALL UBIQUITIN-RELATED MODIFIER"/>
    <property type="match status" value="1"/>
</dbReference>
<dbReference type="Pfam" id="PF11976">
    <property type="entry name" value="Rad60-SLD"/>
    <property type="match status" value="1"/>
</dbReference>
<dbReference type="GO" id="GO:0005634">
    <property type="term" value="C:nucleus"/>
    <property type="evidence" value="ECO:0000318"/>
    <property type="project" value="GO_Central"/>
</dbReference>
<dbReference type="AlphaFoldDB" id="A0A022RGH4"/>
<dbReference type="EMBL" id="KI630443">
    <property type="protein sequence ID" value="EYU39457.1"/>
    <property type="molecule type" value="Genomic_DNA"/>
</dbReference>